<evidence type="ECO:0000313" key="4">
    <source>
        <dbReference type="Proteomes" id="UP000199682"/>
    </source>
</evidence>
<feature type="region of interest" description="Disordered" evidence="1">
    <location>
        <begin position="24"/>
        <end position="46"/>
    </location>
</feature>
<organism evidence="3 4">
    <name type="scientific">Lentzea albidocapillata subsp. violacea</name>
    <dbReference type="NCBI Taxonomy" id="128104"/>
    <lineage>
        <taxon>Bacteria</taxon>
        <taxon>Bacillati</taxon>
        <taxon>Actinomycetota</taxon>
        <taxon>Actinomycetes</taxon>
        <taxon>Pseudonocardiales</taxon>
        <taxon>Pseudonocardiaceae</taxon>
        <taxon>Lentzea</taxon>
    </lineage>
</organism>
<proteinExistence type="predicted"/>
<dbReference type="InterPro" id="IPR024520">
    <property type="entry name" value="DUF3558"/>
</dbReference>
<keyword evidence="2" id="KW-0732">Signal</keyword>
<dbReference type="AlphaFoldDB" id="A0A1G9NWL7"/>
<feature type="compositionally biased region" description="Low complexity" evidence="1">
    <location>
        <begin position="27"/>
        <end position="45"/>
    </location>
</feature>
<evidence type="ECO:0008006" key="5">
    <source>
        <dbReference type="Google" id="ProtNLM"/>
    </source>
</evidence>
<name>A0A1G9NWL7_9PSEU</name>
<feature type="chain" id="PRO_5038903445" description="DUF3558 domain-containing protein" evidence="2">
    <location>
        <begin position="20"/>
        <end position="201"/>
    </location>
</feature>
<gene>
    <name evidence="3" type="ORF">SAMN04488074_114162</name>
</gene>
<evidence type="ECO:0000256" key="2">
    <source>
        <dbReference type="SAM" id="SignalP"/>
    </source>
</evidence>
<protein>
    <recommendedName>
        <fullName evidence="5">DUF3558 domain-containing protein</fullName>
    </recommendedName>
</protein>
<dbReference type="PROSITE" id="PS51257">
    <property type="entry name" value="PROKAR_LIPOPROTEIN"/>
    <property type="match status" value="1"/>
</dbReference>
<dbReference type="Pfam" id="PF12079">
    <property type="entry name" value="DUF3558"/>
    <property type="match status" value="1"/>
</dbReference>
<feature type="signal peptide" evidence="2">
    <location>
        <begin position="1"/>
        <end position="19"/>
    </location>
</feature>
<reference evidence="4" key="1">
    <citation type="submission" date="2016-10" db="EMBL/GenBank/DDBJ databases">
        <authorList>
            <person name="Varghese N."/>
            <person name="Submissions S."/>
        </authorList>
    </citation>
    <scope>NUCLEOTIDE SEQUENCE [LARGE SCALE GENOMIC DNA]</scope>
    <source>
        <strain evidence="4">DSM 44796</strain>
    </source>
</reference>
<evidence type="ECO:0000313" key="3">
    <source>
        <dbReference type="EMBL" id="SDL90779.1"/>
    </source>
</evidence>
<dbReference type="EMBL" id="FNET01000014">
    <property type="protein sequence ID" value="SDL90779.1"/>
    <property type="molecule type" value="Genomic_DNA"/>
</dbReference>
<evidence type="ECO:0000256" key="1">
    <source>
        <dbReference type="SAM" id="MobiDB-lite"/>
    </source>
</evidence>
<dbReference type="RefSeq" id="WP_090010390.1">
    <property type="nucleotide sequence ID" value="NZ_FNET01000014.1"/>
</dbReference>
<accession>A0A1G9NWL7</accession>
<dbReference type="Proteomes" id="UP000199682">
    <property type="component" value="Unassembled WGS sequence"/>
</dbReference>
<sequence>MRIRTIVAGTAAVALLAGCGDSGGTTGMPTTATPSTSAGDSGGAPKIESPLDVKAFEAAPCNTVTPAQVEAFGLPGVTGRVNSNELGAACIWLGASTPAKMAPGIAFLPEGTNLSTILPNKANIYAAFESQPAIQGYPTYIALVSDARTNGDCALLVGVSDVKAVTFTFQSDKGSPRFADPCAGITEFANLAITTMKAGAK</sequence>